<evidence type="ECO:0000259" key="1">
    <source>
        <dbReference type="PROSITE" id="PS50405"/>
    </source>
</evidence>
<dbReference type="Gene3D" id="1.20.1050.10">
    <property type="match status" value="1"/>
</dbReference>
<dbReference type="InterPro" id="IPR036282">
    <property type="entry name" value="Glutathione-S-Trfase_C_sf"/>
</dbReference>
<dbReference type="CDD" id="cd00299">
    <property type="entry name" value="GST_C_family"/>
    <property type="match status" value="1"/>
</dbReference>
<comment type="caution">
    <text evidence="2">The sequence shown here is derived from an EMBL/GenBank/DDBJ whole genome shotgun (WGS) entry which is preliminary data.</text>
</comment>
<dbReference type="Proteomes" id="UP001153069">
    <property type="component" value="Unassembled WGS sequence"/>
</dbReference>
<dbReference type="Gene3D" id="3.40.30.10">
    <property type="entry name" value="Glutaredoxin"/>
    <property type="match status" value="1"/>
</dbReference>
<dbReference type="InterPro" id="IPR010987">
    <property type="entry name" value="Glutathione-S-Trfase_C-like"/>
</dbReference>
<dbReference type="SUPFAM" id="SSF47616">
    <property type="entry name" value="GST C-terminal domain-like"/>
    <property type="match status" value="1"/>
</dbReference>
<dbReference type="GO" id="GO:0005737">
    <property type="term" value="C:cytoplasm"/>
    <property type="evidence" value="ECO:0007669"/>
    <property type="project" value="TreeGrafter"/>
</dbReference>
<dbReference type="PANTHER" id="PTHR43968:SF14">
    <property type="entry name" value="GLUTATHIONE S-TRANSFERASE"/>
    <property type="match status" value="1"/>
</dbReference>
<reference evidence="2" key="1">
    <citation type="submission" date="2020-06" db="EMBL/GenBank/DDBJ databases">
        <authorList>
            <consortium name="Plant Systems Biology data submission"/>
        </authorList>
    </citation>
    <scope>NUCLEOTIDE SEQUENCE</scope>
    <source>
        <strain evidence="2">D6</strain>
    </source>
</reference>
<dbReference type="EMBL" id="CAICTM010002335">
    <property type="protein sequence ID" value="CAB9528851.1"/>
    <property type="molecule type" value="Genomic_DNA"/>
</dbReference>
<gene>
    <name evidence="2" type="ORF">SEMRO_2337_G323850.1</name>
</gene>
<dbReference type="InterPro" id="IPR050983">
    <property type="entry name" value="GST_Omega/HSP26"/>
</dbReference>
<dbReference type="AlphaFoldDB" id="A0A9N8HWY3"/>
<keyword evidence="3" id="KW-1185">Reference proteome</keyword>
<feature type="domain" description="GST C-terminal" evidence="1">
    <location>
        <begin position="225"/>
        <end position="373"/>
    </location>
</feature>
<organism evidence="2 3">
    <name type="scientific">Seminavis robusta</name>
    <dbReference type="NCBI Taxonomy" id="568900"/>
    <lineage>
        <taxon>Eukaryota</taxon>
        <taxon>Sar</taxon>
        <taxon>Stramenopiles</taxon>
        <taxon>Ochrophyta</taxon>
        <taxon>Bacillariophyta</taxon>
        <taxon>Bacillariophyceae</taxon>
        <taxon>Bacillariophycidae</taxon>
        <taxon>Naviculales</taxon>
        <taxon>Naviculaceae</taxon>
        <taxon>Seminavis</taxon>
    </lineage>
</organism>
<name>A0A9N8HWY3_9STRA</name>
<dbReference type="PROSITE" id="PS50405">
    <property type="entry name" value="GST_CTER"/>
    <property type="match status" value="1"/>
</dbReference>
<accession>A0A9N8HWY3</accession>
<evidence type="ECO:0000313" key="3">
    <source>
        <dbReference type="Proteomes" id="UP001153069"/>
    </source>
</evidence>
<evidence type="ECO:0000313" key="2">
    <source>
        <dbReference type="EMBL" id="CAB9528851.1"/>
    </source>
</evidence>
<protein>
    <submittedName>
        <fullName evidence="2">Glutathione Stransferase</fullName>
    </submittedName>
</protein>
<proteinExistence type="predicted"/>
<dbReference type="OrthoDB" id="4951845at2759"/>
<dbReference type="PANTHER" id="PTHR43968">
    <property type="match status" value="1"/>
</dbReference>
<dbReference type="Pfam" id="PF13410">
    <property type="entry name" value="GST_C_2"/>
    <property type="match status" value="1"/>
</dbReference>
<sequence length="545" mass="61517">MNRCAPSLPFPPPLSCKRTRSLPSSIYSMGPLKGSFWNCILVGIVVVTWVYRPCLVRGFSSSASSQDNPYGNYARLSRRVPVEQQWLLLEEQLVPPTNPPLVIDSSSDGWTEQLLDPTLPTLARERNGWCLYSTRLWLALEVKCIPYQTILVEYHQDTYDGSYDQDAYHRLPSFLHEQQLPLLSLPPNPTEWLSGGTEDSSWELLQKIEDAFPDCRPLIPPDNNNTADSSMQDAAAKAYQTALPTGARSSPRAGWLFSKVEGYRLDALPRESFERFLDIAEETIRGPFFAGPSLSLADIVWAPLLERYHVQLPSLHRDLFLLLGSTNESQSRRWPKVQRWYQAMMTVPAYACRVKGDAVSWHKVLSREPWWPSPDLWHPRDTVGPKGELYLTTEECSSQLDQQQQQQQQSTTLWKAYSEARHHMSPKGPAGQAALLILQNRAAILEDAKRWMEEEGYGDEQLKNNDLNAGLCAIVTRLSNMDNAGGGDATLSQFEFEEESTTAPIMIILLQYLDSRVCVPRDMGALSAAALRRLNATFVGRKSQN</sequence>